<keyword evidence="3" id="KW-1185">Reference proteome</keyword>
<organism evidence="2 3">
    <name type="scientific">Micrococcus endophyticus</name>
    <dbReference type="NCBI Taxonomy" id="455343"/>
    <lineage>
        <taxon>Bacteria</taxon>
        <taxon>Bacillati</taxon>
        <taxon>Actinomycetota</taxon>
        <taxon>Actinomycetes</taxon>
        <taxon>Micrococcales</taxon>
        <taxon>Micrococcaceae</taxon>
        <taxon>Micrococcus</taxon>
    </lineage>
</organism>
<dbReference type="RefSeq" id="WP_184169933.1">
    <property type="nucleotide sequence ID" value="NZ_BAABAG010000002.1"/>
</dbReference>
<accession>A0A7W9N037</accession>
<name>A0A7W9N037_9MICC</name>
<evidence type="ECO:0000256" key="1">
    <source>
        <dbReference type="SAM" id="SignalP"/>
    </source>
</evidence>
<protein>
    <submittedName>
        <fullName evidence="2">ABC-type amino acid transport substrate-binding protein</fullName>
    </submittedName>
</protein>
<dbReference type="AlphaFoldDB" id="A0A7W9N037"/>
<dbReference type="Proteomes" id="UP000567246">
    <property type="component" value="Unassembled WGS sequence"/>
</dbReference>
<comment type="caution">
    <text evidence="2">The sequence shown here is derived from an EMBL/GenBank/DDBJ whole genome shotgun (WGS) entry which is preliminary data.</text>
</comment>
<dbReference type="EMBL" id="JACHMW010000001">
    <property type="protein sequence ID" value="MBB5847637.1"/>
    <property type="molecule type" value="Genomic_DNA"/>
</dbReference>
<feature type="signal peptide" evidence="1">
    <location>
        <begin position="1"/>
        <end position="21"/>
    </location>
</feature>
<sequence>MTITRRAALTGLLGGAALGLAACTSSGYPADPNGTLDRVTGGTLRAGVVHHPPHVDASGAEPAGPEPDLIRSFAAAHDAEIAWTVSGEEALMTALEKGDVDLVAGGLTSDSPWTTHASLTRDYAEAAGPDGEPVKLVMAVPPGENQMLAALEAHLDAQAREAGR</sequence>
<dbReference type="SUPFAM" id="SSF53850">
    <property type="entry name" value="Periplasmic binding protein-like II"/>
    <property type="match status" value="1"/>
</dbReference>
<evidence type="ECO:0000313" key="2">
    <source>
        <dbReference type="EMBL" id="MBB5847637.1"/>
    </source>
</evidence>
<gene>
    <name evidence="2" type="ORF">HDA33_000201</name>
</gene>
<reference evidence="2 3" key="1">
    <citation type="submission" date="2020-08" db="EMBL/GenBank/DDBJ databases">
        <title>Sequencing the genomes of 1000 actinobacteria strains.</title>
        <authorList>
            <person name="Klenk H.-P."/>
        </authorList>
    </citation>
    <scope>NUCLEOTIDE SEQUENCE [LARGE SCALE GENOMIC DNA]</scope>
    <source>
        <strain evidence="2 3">DSM 17945</strain>
    </source>
</reference>
<dbReference type="Gene3D" id="3.40.190.10">
    <property type="entry name" value="Periplasmic binding protein-like II"/>
    <property type="match status" value="1"/>
</dbReference>
<evidence type="ECO:0000313" key="3">
    <source>
        <dbReference type="Proteomes" id="UP000567246"/>
    </source>
</evidence>
<proteinExistence type="predicted"/>
<feature type="chain" id="PRO_5038468354" evidence="1">
    <location>
        <begin position="22"/>
        <end position="164"/>
    </location>
</feature>
<dbReference type="PROSITE" id="PS51257">
    <property type="entry name" value="PROKAR_LIPOPROTEIN"/>
    <property type="match status" value="1"/>
</dbReference>
<keyword evidence="1" id="KW-0732">Signal</keyword>